<dbReference type="OrthoDB" id="9776196at2"/>
<dbReference type="Gene3D" id="3.30.70.1880">
    <property type="entry name" value="Protein of unknown function DUF881"/>
    <property type="match status" value="1"/>
</dbReference>
<dbReference type="RefSeq" id="WP_106012330.1">
    <property type="nucleotide sequence ID" value="NZ_CP027226.1"/>
</dbReference>
<keyword evidence="3" id="KW-0472">Membrane</keyword>
<evidence type="ECO:0000313" key="5">
    <source>
        <dbReference type="Proteomes" id="UP000237947"/>
    </source>
</evidence>
<accession>A0A2S0KMW0</accession>
<keyword evidence="3" id="KW-0812">Transmembrane</keyword>
<dbReference type="PANTHER" id="PTHR37313:SF2">
    <property type="entry name" value="UPF0749 PROTEIN YLXX"/>
    <property type="match status" value="1"/>
</dbReference>
<keyword evidence="3" id="KW-1133">Transmembrane helix</keyword>
<organism evidence="4 5">
    <name type="scientific">Fastidiosipila sanguinis</name>
    <dbReference type="NCBI Taxonomy" id="236753"/>
    <lineage>
        <taxon>Bacteria</taxon>
        <taxon>Bacillati</taxon>
        <taxon>Bacillota</taxon>
        <taxon>Clostridia</taxon>
        <taxon>Eubacteriales</taxon>
        <taxon>Oscillospiraceae</taxon>
        <taxon>Fastidiosipila</taxon>
    </lineage>
</organism>
<evidence type="ECO:0000256" key="3">
    <source>
        <dbReference type="SAM" id="Phobius"/>
    </source>
</evidence>
<evidence type="ECO:0000256" key="1">
    <source>
        <dbReference type="ARBA" id="ARBA00009108"/>
    </source>
</evidence>
<evidence type="ECO:0008006" key="6">
    <source>
        <dbReference type="Google" id="ProtNLM"/>
    </source>
</evidence>
<dbReference type="Proteomes" id="UP000237947">
    <property type="component" value="Chromosome"/>
</dbReference>
<protein>
    <recommendedName>
        <fullName evidence="6">DUF881 domain-containing protein</fullName>
    </recommendedName>
</protein>
<dbReference type="InterPro" id="IPR010273">
    <property type="entry name" value="DUF881"/>
</dbReference>
<proteinExistence type="inferred from homology"/>
<gene>
    <name evidence="4" type="ORF">C5Q98_03495</name>
</gene>
<evidence type="ECO:0000256" key="2">
    <source>
        <dbReference type="SAM" id="Coils"/>
    </source>
</evidence>
<feature type="transmembrane region" description="Helical" evidence="3">
    <location>
        <begin position="42"/>
        <end position="62"/>
    </location>
</feature>
<keyword evidence="5" id="KW-1185">Reference proteome</keyword>
<dbReference type="EMBL" id="CP027226">
    <property type="protein sequence ID" value="AVM42347.1"/>
    <property type="molecule type" value="Genomic_DNA"/>
</dbReference>
<name>A0A2S0KMW0_9FIRM</name>
<dbReference type="AlphaFoldDB" id="A0A2S0KMW0"/>
<feature type="coiled-coil region" evidence="2">
    <location>
        <begin position="73"/>
        <end position="114"/>
    </location>
</feature>
<dbReference type="KEGG" id="fsa:C5Q98_03495"/>
<comment type="similarity">
    <text evidence="1">Belongs to the UPF0749 family.</text>
</comment>
<reference evidence="5" key="1">
    <citation type="submission" date="2018-02" db="EMBL/GenBank/DDBJ databases">
        <authorList>
            <person name="Holder M.E."/>
            <person name="Ajami N.J."/>
            <person name="Petrosino J.F."/>
        </authorList>
    </citation>
    <scope>NUCLEOTIDE SEQUENCE [LARGE SCALE GENOMIC DNA]</scope>
    <source>
        <strain evidence="5">CCUG 47711</strain>
    </source>
</reference>
<evidence type="ECO:0000313" key="4">
    <source>
        <dbReference type="EMBL" id="AVM42347.1"/>
    </source>
</evidence>
<dbReference type="Pfam" id="PF05949">
    <property type="entry name" value="DUF881"/>
    <property type="match status" value="1"/>
</dbReference>
<sequence length="292" mass="33457">MKILKKLKRLALIKLNKFTSRSNNIEMDAKVSSKSKLRSNKLSLALGTISTLLLVVFIFILANKNLQAQIKIKEEPLNRLKELQREINAKEEQKKRLEQENLELNKEFEEARNMMIQNMKTESTELKSIISDYDFVLHFAGMKSFEGQGIRVTLADKEGIAYDSTTDSSEIVHDGDLRIIVEFFKSNYFDAIAVNGERISPMSPLLCTGPSVLVNRVYHSSPFVIEGGLEGIDNIEDFFKQLQDQQFIKAMKDRGLKLKIEIVKDMQLNPMQDDIYINSQVDRLGGYKNENK</sequence>
<keyword evidence="2" id="KW-0175">Coiled coil</keyword>
<dbReference type="PANTHER" id="PTHR37313">
    <property type="entry name" value="UPF0749 PROTEIN RV1825"/>
    <property type="match status" value="1"/>
</dbReference>